<evidence type="ECO:0000313" key="9">
    <source>
        <dbReference type="EMBL" id="CCD22731.1"/>
    </source>
</evidence>
<reference evidence="9 10" key="1">
    <citation type="journal article" date="2011" name="Proc. Natl. Acad. Sci. U.S.A.">
        <title>Evolutionary erosion of yeast sex chromosomes by mating-type switching accidents.</title>
        <authorList>
            <person name="Gordon J.L."/>
            <person name="Armisen D."/>
            <person name="Proux-Wera E."/>
            <person name="Oheigeartaigh S.S."/>
            <person name="Byrne K.P."/>
            <person name="Wolfe K.H."/>
        </authorList>
    </citation>
    <scope>NUCLEOTIDE SEQUENCE [LARGE SCALE GENOMIC DNA]</scope>
    <source>
        <strain evidence="10">ATCC 10597 / BCRC 20456 / CBS 421 / NBRC 0211 / NRRL Y-12639</strain>
    </source>
</reference>
<sequence length="822" mass="94782">MERPSFLDQSPPPGYVAGVGRGATGFSTRGGKYINHKLPKRLQGNITNEIPIEDTTDEEEAEEVFAGIEKKLTSKRMHKTSNLSTTSRDPISDIPHQFADLKRSLATVSEEEWLHIPEAGDTTRRNKRNRMEEQQHRKTYAAPDSLISKSVDLVKLTEEREKILARKLDSGFDDLKRQTDSGSVGIIDKLESLITDVSNITPTSNDDIKKTRLILQSYRRSEPRKPDAWLASIKLEDNARNFRLAKNLAEEGCSNCPKSVDLWLENIRLHCADLHRCKVLVTSAIRFNPQSVALWLKGVELENEALNKYRVVRKALQEMPYSEELWKLAIKYEKDKVEGLKILERAVAFVPKSLSLWKALINIQEPAAAKVSLKKARKYLPNDADLCVLDCQLEEMSNPTLLEADLSAILHNYISHLKNNKVQLLSLKQWLEKARKLEDEEKYKLTFMTLLSVILAEYPLEECVNELKSFEPCRTKLYCFKTLLINHQTDLNLWNIFIEACDLLDNKDEMYTTFDGILFYGSHPSIIKKNQDLILKYGKEICRDSQDSEKALSIFNKALYILPESSKLLSAKFKLLCTLGRFDEAEILATNILEKNSVDDPEGVEKFHYYYASLLRYNGQNEKAIQFLSESCLPHFPKNYKFYLQLGQIYIDTKDYKTSREIYLSGTKELPDSPLLWIYLARTDEIYLKNTIRARSELDTAILKNPTLDILLITKAQMESRLENYQQAELIVDQGLMKFPKSPGLWVERIRLLGNKRASQRKTIFQDALKKTGNDHAILLEIGMSLYSESQYQASLKWFERAVRKNPRYGDSWIWLFRCMKK</sequence>
<feature type="domain" description="PRP1 splicing factor N-terminal" evidence="8">
    <location>
        <begin position="11"/>
        <end position="31"/>
    </location>
</feature>
<dbReference type="SUPFAM" id="SSF48452">
    <property type="entry name" value="TPR-like"/>
    <property type="match status" value="3"/>
</dbReference>
<protein>
    <recommendedName>
        <fullName evidence="8">PRP1 splicing factor N-terminal domain-containing protein</fullName>
    </recommendedName>
</protein>
<evidence type="ECO:0000256" key="1">
    <source>
        <dbReference type="ARBA" id="ARBA00004123"/>
    </source>
</evidence>
<dbReference type="PROSITE" id="PS50005">
    <property type="entry name" value="TPR"/>
    <property type="match status" value="1"/>
</dbReference>
<dbReference type="GO" id="GO:0071001">
    <property type="term" value="C:U4/U6 snRNP"/>
    <property type="evidence" value="ECO:0007669"/>
    <property type="project" value="EnsemblFungi"/>
</dbReference>
<gene>
    <name evidence="9" type="primary">NDAI0A05760</name>
    <name evidence="9" type="ordered locus">NDAI_0A05760</name>
</gene>
<evidence type="ECO:0000256" key="2">
    <source>
        <dbReference type="ARBA" id="ARBA00022664"/>
    </source>
</evidence>
<keyword evidence="3" id="KW-0677">Repeat</keyword>
<feature type="region of interest" description="Disordered" evidence="7">
    <location>
        <begin position="118"/>
        <end position="142"/>
    </location>
</feature>
<organism evidence="9 10">
    <name type="scientific">Naumovozyma dairenensis (strain ATCC 10597 / BCRC 20456 / CBS 421 / NBRC 0211 / NRRL Y-12639)</name>
    <name type="common">Saccharomyces dairenensis</name>
    <dbReference type="NCBI Taxonomy" id="1071378"/>
    <lineage>
        <taxon>Eukaryota</taxon>
        <taxon>Fungi</taxon>
        <taxon>Dikarya</taxon>
        <taxon>Ascomycota</taxon>
        <taxon>Saccharomycotina</taxon>
        <taxon>Saccharomycetes</taxon>
        <taxon>Saccharomycetales</taxon>
        <taxon>Saccharomycetaceae</taxon>
        <taxon>Naumovozyma</taxon>
    </lineage>
</organism>
<dbReference type="SMART" id="SM00386">
    <property type="entry name" value="HAT"/>
    <property type="match status" value="6"/>
</dbReference>
<name>G0W4J3_NAUDC</name>
<proteinExistence type="predicted"/>
<dbReference type="SMART" id="SM00028">
    <property type="entry name" value="TPR"/>
    <property type="match status" value="3"/>
</dbReference>
<accession>G0W4J3</accession>
<evidence type="ECO:0000259" key="8">
    <source>
        <dbReference type="Pfam" id="PF06424"/>
    </source>
</evidence>
<evidence type="ECO:0000256" key="5">
    <source>
        <dbReference type="ARBA" id="ARBA00023242"/>
    </source>
</evidence>
<feature type="repeat" description="TPR" evidence="6">
    <location>
        <begin position="776"/>
        <end position="809"/>
    </location>
</feature>
<feature type="domain" description="PRP1 splicing factor N-terminal" evidence="8">
    <location>
        <begin position="54"/>
        <end position="125"/>
    </location>
</feature>
<dbReference type="OMA" id="DGWAWYY"/>
<dbReference type="GO" id="GO:0046540">
    <property type="term" value="C:U4/U6 x U5 tri-snRNP complex"/>
    <property type="evidence" value="ECO:0007669"/>
    <property type="project" value="EnsemblFungi"/>
</dbReference>
<evidence type="ECO:0000256" key="7">
    <source>
        <dbReference type="SAM" id="MobiDB-lite"/>
    </source>
</evidence>
<dbReference type="Pfam" id="PF06424">
    <property type="entry name" value="PRP1_N"/>
    <property type="match status" value="2"/>
</dbReference>
<dbReference type="OrthoDB" id="440128at2759"/>
<dbReference type="KEGG" id="ndi:NDAI_0A05760"/>
<dbReference type="EMBL" id="HE580267">
    <property type="protein sequence ID" value="CCD22731.1"/>
    <property type="molecule type" value="Genomic_DNA"/>
</dbReference>
<dbReference type="Proteomes" id="UP000000689">
    <property type="component" value="Chromosome 1"/>
</dbReference>
<keyword evidence="10" id="KW-1185">Reference proteome</keyword>
<keyword evidence="5" id="KW-0539">Nucleus</keyword>
<evidence type="ECO:0000256" key="6">
    <source>
        <dbReference type="PROSITE-ProRule" id="PRU00339"/>
    </source>
</evidence>
<keyword evidence="6" id="KW-0802">TPR repeat</keyword>
<dbReference type="InterPro" id="IPR011990">
    <property type="entry name" value="TPR-like_helical_dom_sf"/>
</dbReference>
<dbReference type="AlphaFoldDB" id="G0W4J3"/>
<comment type="subcellular location">
    <subcellularLocation>
        <location evidence="1">Nucleus</location>
    </subcellularLocation>
</comment>
<dbReference type="InterPro" id="IPR019734">
    <property type="entry name" value="TPR_rpt"/>
</dbReference>
<feature type="region of interest" description="Disordered" evidence="7">
    <location>
        <begin position="1"/>
        <end position="31"/>
    </location>
</feature>
<dbReference type="RefSeq" id="XP_003667974.1">
    <property type="nucleotide sequence ID" value="XM_003667926.1"/>
</dbReference>
<evidence type="ECO:0000256" key="3">
    <source>
        <dbReference type="ARBA" id="ARBA00022737"/>
    </source>
</evidence>
<keyword evidence="2" id="KW-0507">mRNA processing</keyword>
<dbReference type="InterPro" id="IPR010491">
    <property type="entry name" value="PRP1_N"/>
</dbReference>
<evidence type="ECO:0000313" key="10">
    <source>
        <dbReference type="Proteomes" id="UP000000689"/>
    </source>
</evidence>
<dbReference type="GO" id="GO:0000244">
    <property type="term" value="P:spliceosomal tri-snRNP complex assembly"/>
    <property type="evidence" value="ECO:0007669"/>
    <property type="project" value="TreeGrafter"/>
</dbReference>
<dbReference type="PANTHER" id="PTHR11246:SF1">
    <property type="entry name" value="PRE-MRNA-PROCESSING FACTOR 6"/>
    <property type="match status" value="1"/>
</dbReference>
<dbReference type="eggNOG" id="KOG0495">
    <property type="taxonomic scope" value="Eukaryota"/>
</dbReference>
<dbReference type="PANTHER" id="PTHR11246">
    <property type="entry name" value="PRE-MRNA SPLICING FACTOR"/>
    <property type="match status" value="1"/>
</dbReference>
<keyword evidence="4" id="KW-0508">mRNA splicing</keyword>
<feature type="compositionally biased region" description="Basic and acidic residues" evidence="7">
    <location>
        <begin position="121"/>
        <end position="136"/>
    </location>
</feature>
<dbReference type="STRING" id="1071378.G0W4J3"/>
<dbReference type="GeneID" id="11493584"/>
<dbReference type="HOGENOM" id="CLU_007010_0_0_1"/>
<evidence type="ECO:0000256" key="4">
    <source>
        <dbReference type="ARBA" id="ARBA00023187"/>
    </source>
</evidence>
<dbReference type="InterPro" id="IPR003107">
    <property type="entry name" value="HAT"/>
</dbReference>
<dbReference type="Gene3D" id="1.25.40.10">
    <property type="entry name" value="Tetratricopeptide repeat domain"/>
    <property type="match status" value="3"/>
</dbReference>
<dbReference type="GO" id="GO:0071013">
    <property type="term" value="C:catalytic step 2 spliceosome"/>
    <property type="evidence" value="ECO:0007669"/>
    <property type="project" value="TreeGrafter"/>
</dbReference>
<dbReference type="InterPro" id="IPR045075">
    <property type="entry name" value="Syf1-like"/>
</dbReference>